<dbReference type="EMBL" id="CP000589">
    <property type="protein sequence ID" value="ABO97930.1"/>
    <property type="molecule type" value="Genomic_DNA"/>
</dbReference>
<dbReference type="GeneID" id="5003842"/>
<dbReference type="PANTHER" id="PTHR21567">
    <property type="entry name" value="CLASP"/>
    <property type="match status" value="1"/>
</dbReference>
<evidence type="ECO:0000313" key="3">
    <source>
        <dbReference type="EMBL" id="ABO97930.1"/>
    </source>
</evidence>
<dbReference type="eggNOG" id="KOG2956">
    <property type="taxonomic scope" value="Eukaryota"/>
</dbReference>
<keyword evidence="4" id="KW-1185">Reference proteome</keyword>
<feature type="region of interest" description="Disordered" evidence="1">
    <location>
        <begin position="754"/>
        <end position="777"/>
    </location>
</feature>
<dbReference type="InterPro" id="IPR011989">
    <property type="entry name" value="ARM-like"/>
</dbReference>
<dbReference type="AlphaFoldDB" id="A4S318"/>
<sequence length="998" mass="107525">MTTTTMASDALKALEPATRDANAFKARAALIAMREIIDGTTEATEAGVGARACWSGCREWLGSGKKDARKDAVKTTLALMRCGITREEMEDKLSFAWKHANWRFRVSAIEILSATMATTEDDAFARRCFDAFARTLGDREGEVREQAMDGIAVVFEKFPRVGREALEATKDAMRPQHVKEIERRLDGAKAETNEMETSKSASESMSASAVVKPLGDGLVPPPPERISNEREFTRAMDRVTRDLRPDVDWLKRIAAMVRLEAITLGGGGEVFEDAFTSSLGRAVEVLLAQISDRRSAVVKQVSHLLVTLARGATKSFAQYVDHFVMALLKTTVVTVGVIADSGNACIRGIIEHCHAPKLVQRLTDAVVAERAPKMRGCIVEYLSIILKSWELSNRHIDAIGDALRVTLSDADATVRANSKACFEILSVTSPTASGDLLTRVDSKLARSLSNLTNDSESEETSSVARRGRSGSLSSAPSRIAPEAPAAKKLPTPAPTEARDIASAVMFAERVERAAERASRAEASSRLRGALDDADARTHGARAAQFEAQVTLHAARIAELLLGYISDSNALVLDPALESIATLVYIASEDLKQVMPDLCLGVFECLTDHRESTRSLSSEALTAIGDVHKPNALLPALLRSLHLASTAKTKTGVLEFALYVLSGRGGGADEVVHTPASVSANLESWIDLVVELACDVNEPLAKAAGSNLGAIHVHVDGAVVPRRLLASSEYKRVRFMEAIERRVPKLAEMLRPFLEAPPTPPPAPPPAPAPSPPVVTATMHDVGYDSLDEEHGYEDQNMGSLNRSYETMRIEASAGKSRHAGVGERIVEAMEGLRDENIDTVVRSLRTIASSAEDCFAHFKPYMPLLVPTVCSAMDDENELVAAHAYGALRAIFQHREIDTEDAFTALAPLINAYSASTAPLICAHMIIETADAASVESSLPLVLPSVADVCASKTVAIRHRALNALGACQRTFGAASLSPYVEALSVTHRAVLAHYARN</sequence>
<dbReference type="HOGENOM" id="CLU_300243_0_0_1"/>
<evidence type="ECO:0000313" key="4">
    <source>
        <dbReference type="Proteomes" id="UP000001568"/>
    </source>
</evidence>
<gene>
    <name evidence="3" type="ORF">OSTLU_16888</name>
</gene>
<dbReference type="SUPFAM" id="SSF48371">
    <property type="entry name" value="ARM repeat"/>
    <property type="match status" value="2"/>
</dbReference>
<dbReference type="OrthoDB" id="46159at2759"/>
<dbReference type="STRING" id="436017.A4S318"/>
<dbReference type="GO" id="GO:0008017">
    <property type="term" value="F:microtubule binding"/>
    <property type="evidence" value="ECO:0007669"/>
    <property type="project" value="TreeGrafter"/>
</dbReference>
<reference evidence="3 4" key="1">
    <citation type="journal article" date="2007" name="Proc. Natl. Acad. Sci. U.S.A.">
        <title>The tiny eukaryote Ostreococcus provides genomic insights into the paradox of plankton speciation.</title>
        <authorList>
            <person name="Palenik B."/>
            <person name="Grimwood J."/>
            <person name="Aerts A."/>
            <person name="Rouze P."/>
            <person name="Salamov A."/>
            <person name="Putnam N."/>
            <person name="Dupont C."/>
            <person name="Jorgensen R."/>
            <person name="Derelle E."/>
            <person name="Rombauts S."/>
            <person name="Zhou K."/>
            <person name="Otillar R."/>
            <person name="Merchant S.S."/>
            <person name="Podell S."/>
            <person name="Gaasterland T."/>
            <person name="Napoli C."/>
            <person name="Gendler K."/>
            <person name="Manuell A."/>
            <person name="Tai V."/>
            <person name="Vallon O."/>
            <person name="Piganeau G."/>
            <person name="Jancek S."/>
            <person name="Heijde M."/>
            <person name="Jabbari K."/>
            <person name="Bowler C."/>
            <person name="Lohr M."/>
            <person name="Robbens S."/>
            <person name="Werner G."/>
            <person name="Dubchak I."/>
            <person name="Pazour G.J."/>
            <person name="Ren Q."/>
            <person name="Paulsen I."/>
            <person name="Delwiche C."/>
            <person name="Schmutz J."/>
            <person name="Rokhsar D."/>
            <person name="Van de Peer Y."/>
            <person name="Moreau H."/>
            <person name="Grigoriev I.V."/>
        </authorList>
    </citation>
    <scope>NUCLEOTIDE SEQUENCE [LARGE SCALE GENOMIC DNA]</scope>
    <source>
        <strain evidence="3 4">CCE9901</strain>
    </source>
</reference>
<organism evidence="3 4">
    <name type="scientific">Ostreococcus lucimarinus (strain CCE9901)</name>
    <dbReference type="NCBI Taxonomy" id="436017"/>
    <lineage>
        <taxon>Eukaryota</taxon>
        <taxon>Viridiplantae</taxon>
        <taxon>Chlorophyta</taxon>
        <taxon>Mamiellophyceae</taxon>
        <taxon>Mamiellales</taxon>
        <taxon>Bathycoccaceae</taxon>
        <taxon>Ostreococcus</taxon>
    </lineage>
</organism>
<dbReference type="Pfam" id="PF12348">
    <property type="entry name" value="CLASP_N"/>
    <property type="match status" value="1"/>
</dbReference>
<dbReference type="Gramene" id="ABO97930">
    <property type="protein sequence ID" value="ABO97930"/>
    <property type="gene ID" value="OSTLU_16888"/>
</dbReference>
<dbReference type="Gene3D" id="1.25.10.10">
    <property type="entry name" value="Leucine-rich Repeat Variant"/>
    <property type="match status" value="4"/>
</dbReference>
<dbReference type="Proteomes" id="UP000001568">
    <property type="component" value="Chromosome 9"/>
</dbReference>
<dbReference type="SMART" id="SM01349">
    <property type="entry name" value="TOG"/>
    <property type="match status" value="1"/>
</dbReference>
<dbReference type="GO" id="GO:0005881">
    <property type="term" value="C:cytoplasmic microtubule"/>
    <property type="evidence" value="ECO:0007669"/>
    <property type="project" value="TreeGrafter"/>
</dbReference>
<evidence type="ECO:0000256" key="1">
    <source>
        <dbReference type="SAM" id="MobiDB-lite"/>
    </source>
</evidence>
<dbReference type="OMA" id="SGNACIR"/>
<dbReference type="GO" id="GO:0000226">
    <property type="term" value="P:microtubule cytoskeleton organization"/>
    <property type="evidence" value="ECO:0007669"/>
    <property type="project" value="UniProtKB-ARBA"/>
</dbReference>
<protein>
    <recommendedName>
        <fullName evidence="2">TOG domain-containing protein</fullName>
    </recommendedName>
</protein>
<dbReference type="KEGG" id="olu:OSTLU_16888"/>
<feature type="compositionally biased region" description="Low complexity" evidence="1">
    <location>
        <begin position="461"/>
        <end position="490"/>
    </location>
</feature>
<evidence type="ECO:0000259" key="2">
    <source>
        <dbReference type="SMART" id="SM01349"/>
    </source>
</evidence>
<dbReference type="InterPro" id="IPR034085">
    <property type="entry name" value="TOG"/>
</dbReference>
<dbReference type="GO" id="GO:0005819">
    <property type="term" value="C:spindle"/>
    <property type="evidence" value="ECO:0007669"/>
    <property type="project" value="UniProtKB-ARBA"/>
</dbReference>
<dbReference type="InterPro" id="IPR024395">
    <property type="entry name" value="CLASP_N_dom"/>
</dbReference>
<proteinExistence type="predicted"/>
<dbReference type="PANTHER" id="PTHR21567:SF9">
    <property type="entry name" value="CLIP-ASSOCIATING PROTEIN"/>
    <property type="match status" value="1"/>
</dbReference>
<feature type="domain" description="TOG" evidence="2">
    <location>
        <begin position="225"/>
        <end position="461"/>
    </location>
</feature>
<feature type="compositionally biased region" description="Pro residues" evidence="1">
    <location>
        <begin position="754"/>
        <end position="772"/>
    </location>
</feature>
<dbReference type="InterPro" id="IPR016024">
    <property type="entry name" value="ARM-type_fold"/>
</dbReference>
<feature type="region of interest" description="Disordered" evidence="1">
    <location>
        <begin position="450"/>
        <end position="494"/>
    </location>
</feature>
<dbReference type="RefSeq" id="XP_001419637.1">
    <property type="nucleotide sequence ID" value="XM_001419600.1"/>
</dbReference>
<dbReference type="GO" id="GO:0000278">
    <property type="term" value="P:mitotic cell cycle"/>
    <property type="evidence" value="ECO:0007669"/>
    <property type="project" value="UniProtKB-ARBA"/>
</dbReference>
<accession>A4S318</accession>
<name>A4S318_OSTLU</name>